<dbReference type="GeneID" id="30996824"/>
<dbReference type="GO" id="GO:0004475">
    <property type="term" value="F:mannose-1-phosphate guanylyltransferase (GTP) activity"/>
    <property type="evidence" value="ECO:0007669"/>
    <property type="project" value="UniProtKB-EC"/>
</dbReference>
<dbReference type="PANTHER" id="PTHR22572">
    <property type="entry name" value="SUGAR-1-PHOSPHATE GUANYL TRANSFERASE"/>
    <property type="match status" value="1"/>
</dbReference>
<feature type="domain" description="Mannose-1-phosphate guanyltransferase C-terminal" evidence="6">
    <location>
        <begin position="316"/>
        <end position="442"/>
    </location>
</feature>
<dbReference type="InterPro" id="IPR050486">
    <property type="entry name" value="Mannose-1P_guanyltransferase"/>
</dbReference>
<comment type="catalytic activity">
    <reaction evidence="4">
        <text>alpha-D-mannose 1-phosphate + GTP + H(+) = GDP-alpha-D-mannose + diphosphate</text>
        <dbReference type="Rhea" id="RHEA:15229"/>
        <dbReference type="ChEBI" id="CHEBI:15378"/>
        <dbReference type="ChEBI" id="CHEBI:33019"/>
        <dbReference type="ChEBI" id="CHEBI:37565"/>
        <dbReference type="ChEBI" id="CHEBI:57527"/>
        <dbReference type="ChEBI" id="CHEBI:58409"/>
        <dbReference type="EC" id="2.7.7.13"/>
    </reaction>
</comment>
<evidence type="ECO:0000256" key="3">
    <source>
        <dbReference type="ARBA" id="ARBA00012387"/>
    </source>
</evidence>
<protein>
    <recommendedName>
        <fullName evidence="3">mannose-1-phosphate guanylyltransferase</fullName>
        <ecNumber evidence="3">2.7.7.13</ecNumber>
    </recommendedName>
</protein>
<evidence type="ECO:0000313" key="7">
    <source>
        <dbReference type="EMBL" id="ODV67100.1"/>
    </source>
</evidence>
<reference evidence="8" key="1">
    <citation type="submission" date="2016-05" db="EMBL/GenBank/DDBJ databases">
        <title>Comparative genomics of biotechnologically important yeasts.</title>
        <authorList>
            <consortium name="DOE Joint Genome Institute"/>
            <person name="Riley R."/>
            <person name="Haridas S."/>
            <person name="Wolfe K.H."/>
            <person name="Lopes M.R."/>
            <person name="Hittinger C.T."/>
            <person name="Goker M."/>
            <person name="Salamov A."/>
            <person name="Wisecaver J."/>
            <person name="Long T.M."/>
            <person name="Aerts A.L."/>
            <person name="Barry K."/>
            <person name="Choi C."/>
            <person name="Clum A."/>
            <person name="Coughlan A.Y."/>
            <person name="Deshpande S."/>
            <person name="Douglass A.P."/>
            <person name="Hanson S.J."/>
            <person name="Klenk H.-P."/>
            <person name="Labutti K."/>
            <person name="Lapidus A."/>
            <person name="Lindquist E."/>
            <person name="Lipzen A."/>
            <person name="Meier-Kolthoff J.P."/>
            <person name="Ohm R.A."/>
            <person name="Otillar R.P."/>
            <person name="Pangilinan J."/>
            <person name="Peng Y."/>
            <person name="Rokas A."/>
            <person name="Rosa C.A."/>
            <person name="Scheuner C."/>
            <person name="Sibirny A.A."/>
            <person name="Slot J.C."/>
            <person name="Stielow J.B."/>
            <person name="Sun H."/>
            <person name="Kurtzman C.P."/>
            <person name="Blackwell M."/>
            <person name="Grigoriev I.V."/>
            <person name="Jeffries T.W."/>
        </authorList>
    </citation>
    <scope>NUCLEOTIDE SEQUENCE [LARGE SCALE GENOMIC DNA]</scope>
    <source>
        <strain evidence="8">NRRL Y-1933</strain>
    </source>
</reference>
<evidence type="ECO:0000259" key="5">
    <source>
        <dbReference type="Pfam" id="PF00483"/>
    </source>
</evidence>
<dbReference type="Pfam" id="PF25087">
    <property type="entry name" value="GMPPB_C"/>
    <property type="match status" value="1"/>
</dbReference>
<name>A0A1E4RIP0_9ASCO</name>
<feature type="domain" description="Nucleotidyl transferase" evidence="5">
    <location>
        <begin position="175"/>
        <end position="244"/>
    </location>
</feature>
<keyword evidence="8" id="KW-1185">Reference proteome</keyword>
<dbReference type="STRING" id="984485.A0A1E4RIP0"/>
<sequence>MGVKAVILAGGSSIGTRFRPLSIDTPKVLFPIAGKPLLTHIIDNLVSQLGGDLEEVFLISFFKDSTPFDEYVDEIKRIYPDLKVSILIEPYPLGTGGGLNYFRKQILGSSGDHKILLIHGDVICNYPFKEMIQFYEKNKADVAILGIDPLLLVDGYQNLSDTPASFKYYDKERIFTNFGTIISNKETSKIIHYVEKPKTSSFAQFQDTTYSININGGVYVFNDTVFNLLEKAQEVKSAKSNLLDYDLTNDASKSNILSFELDVFKILPSEKNIKFLNFKSNSLWYQLKTPIFALLANSFFLKQNHLKSSLANVRSPIQVSDDVIIPHDSLMGPNVSIGKNVKLGKGIRLKNCIIADDVIIDDHTIISNAIVSKGVKIGKWCRIEGTVNTPTVNKDISLFNSDNYLKLINNIVVLCQDTIVGHQVFVYNSIVLPHKELKNDVKYEIVM</sequence>
<dbReference type="InterPro" id="IPR029044">
    <property type="entry name" value="Nucleotide-diphossugar_trans"/>
</dbReference>
<evidence type="ECO:0000313" key="8">
    <source>
        <dbReference type="Proteomes" id="UP000095085"/>
    </source>
</evidence>
<comment type="similarity">
    <text evidence="2">Belongs to the transferase hexapeptide repeat family.</text>
</comment>
<dbReference type="AlphaFoldDB" id="A0A1E4RIP0"/>
<proteinExistence type="inferred from homology"/>
<dbReference type="EC" id="2.7.7.13" evidence="3"/>
<evidence type="ECO:0000256" key="1">
    <source>
        <dbReference type="ARBA" id="ARBA00004823"/>
    </source>
</evidence>
<evidence type="ECO:0000259" key="6">
    <source>
        <dbReference type="Pfam" id="PF25087"/>
    </source>
</evidence>
<comment type="pathway">
    <text evidence="1">Nucleotide-sugar biosynthesis; GDP-alpha-D-mannose biosynthesis; GDP-alpha-D-mannose from alpha-D-mannose 1-phosphate (GTP route): step 1/1.</text>
</comment>
<feature type="domain" description="Nucleotidyl transferase" evidence="5">
    <location>
        <begin position="4"/>
        <end position="144"/>
    </location>
</feature>
<organism evidence="7 8">
    <name type="scientific">Hyphopichia burtonii NRRL Y-1933</name>
    <dbReference type="NCBI Taxonomy" id="984485"/>
    <lineage>
        <taxon>Eukaryota</taxon>
        <taxon>Fungi</taxon>
        <taxon>Dikarya</taxon>
        <taxon>Ascomycota</taxon>
        <taxon>Saccharomycotina</taxon>
        <taxon>Pichiomycetes</taxon>
        <taxon>Debaryomycetaceae</taxon>
        <taxon>Hyphopichia</taxon>
    </lineage>
</organism>
<evidence type="ECO:0000256" key="2">
    <source>
        <dbReference type="ARBA" id="ARBA00007274"/>
    </source>
</evidence>
<dbReference type="OrthoDB" id="285674at2759"/>
<gene>
    <name evidence="7" type="ORF">HYPBUDRAFT_157201</name>
</gene>
<keyword evidence="7" id="KW-0808">Transferase</keyword>
<dbReference type="Gene3D" id="2.160.10.10">
    <property type="entry name" value="Hexapeptide repeat proteins"/>
    <property type="match status" value="1"/>
</dbReference>
<dbReference type="Proteomes" id="UP000095085">
    <property type="component" value="Unassembled WGS sequence"/>
</dbReference>
<dbReference type="RefSeq" id="XP_020076167.1">
    <property type="nucleotide sequence ID" value="XM_020222275.1"/>
</dbReference>
<evidence type="ECO:0000256" key="4">
    <source>
        <dbReference type="ARBA" id="ARBA00047343"/>
    </source>
</evidence>
<dbReference type="Pfam" id="PF00483">
    <property type="entry name" value="NTP_transferase"/>
    <property type="match status" value="2"/>
</dbReference>
<dbReference type="Gene3D" id="3.90.550.10">
    <property type="entry name" value="Spore Coat Polysaccharide Biosynthesis Protein SpsA, Chain A"/>
    <property type="match status" value="1"/>
</dbReference>
<dbReference type="EMBL" id="KV454541">
    <property type="protein sequence ID" value="ODV67100.1"/>
    <property type="molecule type" value="Genomic_DNA"/>
</dbReference>
<dbReference type="InterPro" id="IPR056729">
    <property type="entry name" value="GMPPB_C"/>
</dbReference>
<dbReference type="SUPFAM" id="SSF53448">
    <property type="entry name" value="Nucleotide-diphospho-sugar transferases"/>
    <property type="match status" value="1"/>
</dbReference>
<accession>A0A1E4RIP0</accession>
<dbReference type="InterPro" id="IPR005835">
    <property type="entry name" value="NTP_transferase_dom"/>
</dbReference>